<dbReference type="GO" id="GO:0042765">
    <property type="term" value="C:GPI-anchor transamidase complex"/>
    <property type="evidence" value="ECO:0007669"/>
    <property type="project" value="InterPro"/>
</dbReference>
<dbReference type="STRING" id="763665.A0A2G5BJX9"/>
<keyword evidence="1" id="KW-1133">Transmembrane helix</keyword>
<feature type="non-terminal residue" evidence="3">
    <location>
        <position position="539"/>
    </location>
</feature>
<dbReference type="Pfam" id="PF04113">
    <property type="entry name" value="Gpi16"/>
    <property type="match status" value="2"/>
</dbReference>
<gene>
    <name evidence="3" type="ORF">COEREDRAFT_58923</name>
</gene>
<keyword evidence="1" id="KW-0472">Membrane</keyword>
<feature type="chain" id="PRO_5013875447" evidence="2">
    <location>
        <begin position="20"/>
        <end position="539"/>
    </location>
</feature>
<evidence type="ECO:0000313" key="3">
    <source>
        <dbReference type="EMBL" id="PIA19047.1"/>
    </source>
</evidence>
<dbReference type="AlphaFoldDB" id="A0A2G5BJX9"/>
<protein>
    <submittedName>
        <fullName evidence="3">Gpi16 subunit, GPI transamidase component</fullName>
    </submittedName>
</protein>
<evidence type="ECO:0000313" key="4">
    <source>
        <dbReference type="Proteomes" id="UP000242474"/>
    </source>
</evidence>
<dbReference type="PANTHER" id="PTHR12959">
    <property type="entry name" value="GPI TRANSAMIDASE COMPONENT PIG-T-RELATED"/>
    <property type="match status" value="1"/>
</dbReference>
<keyword evidence="1" id="KW-0812">Transmembrane</keyword>
<keyword evidence="2" id="KW-0732">Signal</keyword>
<dbReference type="Proteomes" id="UP000242474">
    <property type="component" value="Unassembled WGS sequence"/>
</dbReference>
<feature type="signal peptide" evidence="2">
    <location>
        <begin position="1"/>
        <end position="19"/>
    </location>
</feature>
<reference evidence="3 4" key="1">
    <citation type="journal article" date="2015" name="Genome Biol. Evol.">
        <title>Phylogenomic analyses indicate that early fungi evolved digesting cell walls of algal ancestors of land plants.</title>
        <authorList>
            <person name="Chang Y."/>
            <person name="Wang S."/>
            <person name="Sekimoto S."/>
            <person name="Aerts A.L."/>
            <person name="Choi C."/>
            <person name="Clum A."/>
            <person name="LaButti K.M."/>
            <person name="Lindquist E.A."/>
            <person name="Yee Ngan C."/>
            <person name="Ohm R.A."/>
            <person name="Salamov A.A."/>
            <person name="Grigoriev I.V."/>
            <person name="Spatafora J.W."/>
            <person name="Berbee M.L."/>
        </authorList>
    </citation>
    <scope>NUCLEOTIDE SEQUENCE [LARGE SCALE GENOMIC DNA]</scope>
    <source>
        <strain evidence="3 4">NRRL 1564</strain>
    </source>
</reference>
<proteinExistence type="predicted"/>
<name>A0A2G5BJX9_COERN</name>
<dbReference type="EMBL" id="KZ303488">
    <property type="protein sequence ID" value="PIA19047.1"/>
    <property type="molecule type" value="Genomic_DNA"/>
</dbReference>
<dbReference type="GO" id="GO:0016255">
    <property type="term" value="P:attachment of GPI anchor to protein"/>
    <property type="evidence" value="ECO:0007669"/>
    <property type="project" value="InterPro"/>
</dbReference>
<organism evidence="3 4">
    <name type="scientific">Coemansia reversa (strain ATCC 12441 / NRRL 1564)</name>
    <dbReference type="NCBI Taxonomy" id="763665"/>
    <lineage>
        <taxon>Eukaryota</taxon>
        <taxon>Fungi</taxon>
        <taxon>Fungi incertae sedis</taxon>
        <taxon>Zoopagomycota</taxon>
        <taxon>Kickxellomycotina</taxon>
        <taxon>Kickxellomycetes</taxon>
        <taxon>Kickxellales</taxon>
        <taxon>Kickxellaceae</taxon>
        <taxon>Coemansia</taxon>
    </lineage>
</organism>
<keyword evidence="4" id="KW-1185">Reference proteome</keyword>
<sequence length="539" mass="59381">MHVLRIAALVAACSVVVDAAVKVLRSEESFVEELVVKPLADGKVLLHFEFTMYEAVAARNGSLHSYHLLPRQIGEIAWRYGVSELRLAFTQGSWRESRWGYAPAVSQGGGAEILARIEGSVDTAAHRWTGLANALSGVFCASLNFVGGENTDFPRMTFASEGSSNSNTLRRGYLPRENVCTENLTPWIKQLPCQSKSGIGMLLNPHRLYNMHFHTMGVSLDSVTDVTESGNPVLRYKQQLSVVLDPHAFGLRNSSWSLSELMDRRLGVACPVASQSTIRVALPEVGLRITPKPDSISKVGERLVHTFDMQRRNIEDIGFTFEPGAIPARENTLPAVAAHRYVTGHGGSSGGVESIIVNRRAVPITVTYLDTLPWYLRVYSHTLVINSELEGAAAVVLKPSRAIFTPAIDRGRPSSMELELELPPNSRTVLRYDFDKGFLRYTEHPPDANRGFNIAPAIVSYKLSTTNSTADQPLFCIADAAVPQKNKECTVHVYTELFLASLPTPDFSMPYNVVSISCTILALFFGRVFNLLTRDFVVL</sequence>
<dbReference type="OrthoDB" id="331263at2759"/>
<accession>A0A2G5BJX9</accession>
<dbReference type="PANTHER" id="PTHR12959:SF11">
    <property type="entry name" value="GPI TRANSAMIDASE COMPONENT PIG-T"/>
    <property type="match status" value="1"/>
</dbReference>
<dbReference type="InterPro" id="IPR007245">
    <property type="entry name" value="PIG-T"/>
</dbReference>
<evidence type="ECO:0000256" key="2">
    <source>
        <dbReference type="SAM" id="SignalP"/>
    </source>
</evidence>
<feature type="transmembrane region" description="Helical" evidence="1">
    <location>
        <begin position="509"/>
        <end position="529"/>
    </location>
</feature>
<evidence type="ECO:0000256" key="1">
    <source>
        <dbReference type="SAM" id="Phobius"/>
    </source>
</evidence>